<organism evidence="2 3">
    <name type="scientific">Shouchella hunanensis</name>
    <dbReference type="NCBI Taxonomy" id="766894"/>
    <lineage>
        <taxon>Bacteria</taxon>
        <taxon>Bacillati</taxon>
        <taxon>Bacillota</taxon>
        <taxon>Bacilli</taxon>
        <taxon>Bacillales</taxon>
        <taxon>Bacillaceae</taxon>
        <taxon>Shouchella</taxon>
    </lineage>
</organism>
<reference evidence="2 3" key="1">
    <citation type="submission" date="2023-02" db="EMBL/GenBank/DDBJ databases">
        <authorList>
            <person name="Liu G."/>
        </authorList>
    </citation>
    <scope>NUCLEOTIDE SEQUENCE [LARGE SCALE GENOMIC DNA]</scope>
    <source>
        <strain evidence="2 3">DSM 23008</strain>
    </source>
</reference>
<evidence type="ECO:0000313" key="2">
    <source>
        <dbReference type="EMBL" id="WDF05946.1"/>
    </source>
</evidence>
<accession>A0ABY7WB91</accession>
<gene>
    <name evidence="2" type="ORF">PQ477_15930</name>
</gene>
<evidence type="ECO:0000259" key="1">
    <source>
        <dbReference type="Pfam" id="PF16289"/>
    </source>
</evidence>
<dbReference type="RefSeq" id="WP_274273589.1">
    <property type="nucleotide sequence ID" value="NZ_CP117834.1"/>
</dbReference>
<dbReference type="InterPro" id="IPR032557">
    <property type="entry name" value="DUF4935"/>
</dbReference>
<sequence>MRHVFLDTNVFVGKNFGFKWETLDSLQTYSLKGFVQIYITDIVYHEVKNRINNNIIEAKSALKAFKKKAKILNNIPAAHRLIKELDKETNEASGENMLELFDKYIKEAKIEIISTDKVSVEEVFKLYFERQAPFGSGKKKSEFPDAFSLVGLNNYILNKGLTMHVISSDRDYQNFCAEKSYYIMVESLDTLIKEISEEEYEEALTALLDYTHDNHEDIILEKVQDYLADETYFIEDDGDVSEIIINSLEIIDKDTAYTVLEVTETEIIAEVSLTIKIDLTGKISIIDHDSSFWDSEEKEYLFKEYMASNISSEAEIKVSLSLEVNYHTDEAVYNVLTINEGNGIWI</sequence>
<proteinExistence type="predicted"/>
<evidence type="ECO:0000313" key="3">
    <source>
        <dbReference type="Proteomes" id="UP001215143"/>
    </source>
</evidence>
<dbReference type="EMBL" id="CP117834">
    <property type="protein sequence ID" value="WDF05946.1"/>
    <property type="molecule type" value="Genomic_DNA"/>
</dbReference>
<dbReference type="Pfam" id="PF16289">
    <property type="entry name" value="PIN_12"/>
    <property type="match status" value="1"/>
</dbReference>
<feature type="domain" description="DUF4935" evidence="1">
    <location>
        <begin position="4"/>
        <end position="172"/>
    </location>
</feature>
<name>A0ABY7WB91_9BACI</name>
<keyword evidence="3" id="KW-1185">Reference proteome</keyword>
<protein>
    <submittedName>
        <fullName evidence="2">PIN domain-containing protein</fullName>
    </submittedName>
</protein>
<dbReference type="Proteomes" id="UP001215143">
    <property type="component" value="Chromosome"/>
</dbReference>